<dbReference type="InterPro" id="IPR016156">
    <property type="entry name" value="FAD/NAD-linked_Rdtase_dimer_sf"/>
</dbReference>
<dbReference type="Gene3D" id="3.50.50.60">
    <property type="entry name" value="FAD/NAD(P)-binding domain"/>
    <property type="match status" value="2"/>
</dbReference>
<comment type="caution">
    <text evidence="7">The sequence shown here is derived from an EMBL/GenBank/DDBJ whole genome shotgun (WGS) entry which is preliminary data.</text>
</comment>
<dbReference type="PRINTS" id="PR00411">
    <property type="entry name" value="PNDRDTASEI"/>
</dbReference>
<evidence type="ECO:0000256" key="3">
    <source>
        <dbReference type="ARBA" id="ARBA00022827"/>
    </source>
</evidence>
<dbReference type="PANTHER" id="PTHR43557">
    <property type="entry name" value="APOPTOSIS-INDUCING FACTOR 1"/>
    <property type="match status" value="1"/>
</dbReference>
<keyword evidence="4" id="KW-0560">Oxidoreductase</keyword>
<protein>
    <submittedName>
        <fullName evidence="7">FAD-dependent oxidoreductase</fullName>
    </submittedName>
</protein>
<dbReference type="PRINTS" id="PR00368">
    <property type="entry name" value="FADPNR"/>
</dbReference>
<sequence>MSGDGAASTASVAIVGASLAGLSTARELRTLGHTGSITLIGAEGHYPYDRPPLSKGILHQADPPESLTLTDADDYAGFTWRLGVGATGLRHTDTGHTVELDDGRVVEARAVIAATGSRARTLIGTELRGVHTLRTIDDAAALAESLRDGTHVVVIGGGFIGCEVASSASSLGKKVTIVEASEAPGAAIVGPELAARLHRRHAAHGVRLLTGAAIDTINGSDCVESVTLADGSELPADVVVIGIGAVPNTEWLKASGVALDTGVLTDADCATAVGGVYAVGDCARVYDPKTGLHLRQEHWSGALDHSRRAARRLLGLSAPKTVAPYFWSDQYGTRLQVCGAVPTGTDPIYVDGGPDTDSFVATFGAADRPSAVVAVDGGRLFTRLRKELDRSEDRRRSAQMVEHQ</sequence>
<keyword evidence="3" id="KW-0274">FAD</keyword>
<evidence type="ECO:0000259" key="6">
    <source>
        <dbReference type="Pfam" id="PF14759"/>
    </source>
</evidence>
<evidence type="ECO:0000256" key="4">
    <source>
        <dbReference type="ARBA" id="ARBA00023002"/>
    </source>
</evidence>
<dbReference type="Pfam" id="PF14759">
    <property type="entry name" value="Reductase_C"/>
    <property type="match status" value="1"/>
</dbReference>
<keyword evidence="8" id="KW-1185">Reference proteome</keyword>
<feature type="domain" description="Reductase C-terminal" evidence="6">
    <location>
        <begin position="325"/>
        <end position="392"/>
    </location>
</feature>
<proteinExistence type="predicted"/>
<reference evidence="7" key="1">
    <citation type="submission" date="2022-12" db="EMBL/GenBank/DDBJ databases">
        <authorList>
            <person name="Krivoruchko A.V."/>
            <person name="Elkin A."/>
        </authorList>
    </citation>
    <scope>NUCLEOTIDE SEQUENCE</scope>
    <source>
        <strain evidence="7">IEGM 1388</strain>
    </source>
</reference>
<feature type="domain" description="FAD/NAD(P)-binding" evidence="5">
    <location>
        <begin position="11"/>
        <end position="293"/>
    </location>
</feature>
<evidence type="ECO:0000259" key="5">
    <source>
        <dbReference type="Pfam" id="PF07992"/>
    </source>
</evidence>
<dbReference type="RefSeq" id="WP_301570999.1">
    <property type="nucleotide sequence ID" value="NZ_JAPWIE010000003.1"/>
</dbReference>
<evidence type="ECO:0000313" key="8">
    <source>
        <dbReference type="Proteomes" id="UP001067235"/>
    </source>
</evidence>
<accession>A0ABT4MTR5</accession>
<dbReference type="SUPFAM" id="SSF55424">
    <property type="entry name" value="FAD/NAD-linked reductases, dimerisation (C-terminal) domain"/>
    <property type="match status" value="1"/>
</dbReference>
<dbReference type="Pfam" id="PF07992">
    <property type="entry name" value="Pyr_redox_2"/>
    <property type="match status" value="1"/>
</dbReference>
<dbReference type="EMBL" id="JAPWIE010000003">
    <property type="protein sequence ID" value="MCZ4550399.1"/>
    <property type="molecule type" value="Genomic_DNA"/>
</dbReference>
<dbReference type="InterPro" id="IPR036188">
    <property type="entry name" value="FAD/NAD-bd_sf"/>
</dbReference>
<dbReference type="PANTHER" id="PTHR43557:SF2">
    <property type="entry name" value="RIESKE DOMAIN-CONTAINING PROTEIN-RELATED"/>
    <property type="match status" value="1"/>
</dbReference>
<dbReference type="InterPro" id="IPR023753">
    <property type="entry name" value="FAD/NAD-binding_dom"/>
</dbReference>
<dbReference type="SUPFAM" id="SSF51905">
    <property type="entry name" value="FAD/NAD(P)-binding domain"/>
    <property type="match status" value="1"/>
</dbReference>
<evidence type="ECO:0000256" key="1">
    <source>
        <dbReference type="ARBA" id="ARBA00001974"/>
    </source>
</evidence>
<dbReference type="Proteomes" id="UP001067235">
    <property type="component" value="Unassembled WGS sequence"/>
</dbReference>
<dbReference type="Gene3D" id="3.30.390.30">
    <property type="match status" value="1"/>
</dbReference>
<dbReference type="InterPro" id="IPR050446">
    <property type="entry name" value="FAD-oxidoreductase/Apoptosis"/>
</dbReference>
<comment type="cofactor">
    <cofactor evidence="1">
        <name>FAD</name>
        <dbReference type="ChEBI" id="CHEBI:57692"/>
    </cofactor>
</comment>
<organism evidence="7 8">
    <name type="scientific">Gordonia rubripertincta</name>
    <name type="common">Rhodococcus corallinus</name>
    <dbReference type="NCBI Taxonomy" id="36822"/>
    <lineage>
        <taxon>Bacteria</taxon>
        <taxon>Bacillati</taxon>
        <taxon>Actinomycetota</taxon>
        <taxon>Actinomycetes</taxon>
        <taxon>Mycobacteriales</taxon>
        <taxon>Gordoniaceae</taxon>
        <taxon>Gordonia</taxon>
    </lineage>
</organism>
<gene>
    <name evidence="7" type="ORF">O4213_10435</name>
</gene>
<evidence type="ECO:0000256" key="2">
    <source>
        <dbReference type="ARBA" id="ARBA00022630"/>
    </source>
</evidence>
<keyword evidence="2" id="KW-0285">Flavoprotein</keyword>
<evidence type="ECO:0000313" key="7">
    <source>
        <dbReference type="EMBL" id="MCZ4550399.1"/>
    </source>
</evidence>
<name>A0ABT4MTR5_GORRU</name>
<dbReference type="InterPro" id="IPR028202">
    <property type="entry name" value="Reductase_C"/>
</dbReference>